<organism evidence="2 3">
    <name type="scientific">Actinomadura viridis</name>
    <dbReference type="NCBI Taxonomy" id="58110"/>
    <lineage>
        <taxon>Bacteria</taxon>
        <taxon>Bacillati</taxon>
        <taxon>Actinomycetota</taxon>
        <taxon>Actinomycetes</taxon>
        <taxon>Streptosporangiales</taxon>
        <taxon>Thermomonosporaceae</taxon>
        <taxon>Actinomadura</taxon>
    </lineage>
</organism>
<dbReference type="Pfam" id="PF13569">
    <property type="entry name" value="DUF4132"/>
    <property type="match status" value="1"/>
</dbReference>
<comment type="caution">
    <text evidence="2">The sequence shown here is derived from an EMBL/GenBank/DDBJ whole genome shotgun (WGS) entry which is preliminary data.</text>
</comment>
<feature type="domain" description="DUF4132" evidence="1">
    <location>
        <begin position="840"/>
        <end position="1021"/>
    </location>
</feature>
<dbReference type="Proteomes" id="UP000614047">
    <property type="component" value="Unassembled WGS sequence"/>
</dbReference>
<evidence type="ECO:0000313" key="3">
    <source>
        <dbReference type="Proteomes" id="UP000614047"/>
    </source>
</evidence>
<gene>
    <name evidence="2" type="ORF">IW256_004880</name>
</gene>
<evidence type="ECO:0000313" key="2">
    <source>
        <dbReference type="EMBL" id="MBG6090767.1"/>
    </source>
</evidence>
<reference evidence="2" key="1">
    <citation type="submission" date="2020-11" db="EMBL/GenBank/DDBJ databases">
        <title>Sequencing the genomes of 1000 actinobacteria strains.</title>
        <authorList>
            <person name="Klenk H.-P."/>
        </authorList>
    </citation>
    <scope>NUCLEOTIDE SEQUENCE</scope>
    <source>
        <strain evidence="2">DSM 43175</strain>
    </source>
</reference>
<proteinExistence type="predicted"/>
<dbReference type="AlphaFoldDB" id="A0A931GKV4"/>
<dbReference type="EMBL" id="JADOUA010000001">
    <property type="protein sequence ID" value="MBG6090767.1"/>
    <property type="molecule type" value="Genomic_DNA"/>
</dbReference>
<sequence length="1110" mass="121631">MTDEDSLLIPDSWRTVLYPRRGGVAGPGIELDATAPGALRQRVERRRSVLDALVAGTGAAPEIVDGLRAYLGGAADPLGAAAAVRVAFAEDEGPSGKWLRRIVDAWVGEHGVVFAARACVEFPLLVLEARRWSWKENAIVPFGLRFWSVTDATDGWFVELLVRMRAILAAADERDYQEAVRGLEGHRGTQLRRLVVSFLVPTRRDWVEECLAEPPGRDWIGLLWCSIGGEQARRLKGTLPYLTGHTVPAVVATVVEGAGTAVVPALVQAVDADPSGGPDRVCLLEALGVLPCDEAFGALVARMGQKHVLPALTQAMERFPARALRLLAEAVSASKDARAKGLLTWHLKTHPEVVGRVLPELPDRQQALVEAMLAAEERVEEAPAEALPRLLVEPPWKRRKARRKPVVVAGLAPAGERDLVWAPGERDAWRNTFSRGYGRWFPADSDWAAQVRLARAKPEGREIGHLIAEGPEEMVRPLIGEWRRDGKAWDADDGRWLRAAVARHGFDALPVALEAARANPAGCGKLLLPYLDGEVAELMAGWLGRLKSARHIAVAWFGRHGAAGARWLVPAALGAGPERRDAERALLLVGGDTGAETIVDRVRDDHGAEAADAIGALLATDPLDILPARVPKTPAWADPAVLPQVLLEGRVHALPDDAAAHLVTMLAMSKPGDVYAGLEVVREVCDAESLAEFAWALFERWRAYGEPSRDAWAMNQLALLGNDRTVRALTPVIRAWPGQGGHRKAVAGLDVLAGIGTDVALMHLHGLTKRLKFKGLKARVQEKIQDVAAERGLTPAQLADRMVPDFGLGPDGSMILDYGPRRFVVGFDEQLNPYVSDEDGTRRKLLPRPGAKDDPKLAPVAQQRFTALKKEVRAVAEEQIRRLEAAMTDRRRWSPAEFRDLFAAHPLLWHIARRLVWLAEDGGKSAAFRLAEDRSLADVDDAVFTLAESARVGVAHPLDLGDRLGDWSQAFQDYELMQPFEQLDRTVHALTPEERESTRLKRFEGLDVPSGRMPGLRRRGWRRHDDHGVYLDGCAYRQVAPDLYVVVDMTPVVGSTGTYRNQKTTHVWVGRRPGDYDPARRPPLPFGEVPPAAASEVLAALIELTEPPER</sequence>
<name>A0A931GKV4_9ACTN</name>
<accession>A0A931GKV4</accession>
<protein>
    <recommendedName>
        <fullName evidence="1">DUF4132 domain-containing protein</fullName>
    </recommendedName>
</protein>
<dbReference type="RefSeq" id="WP_197013188.1">
    <property type="nucleotide sequence ID" value="NZ_BAABES010000011.1"/>
</dbReference>
<dbReference type="InterPro" id="IPR025406">
    <property type="entry name" value="DUF4132"/>
</dbReference>
<evidence type="ECO:0000259" key="1">
    <source>
        <dbReference type="Pfam" id="PF13569"/>
    </source>
</evidence>
<keyword evidence="3" id="KW-1185">Reference proteome</keyword>